<dbReference type="HOGENOM" id="CLU_001265_0_1_1"/>
<feature type="transmembrane region" description="Helical" evidence="7">
    <location>
        <begin position="336"/>
        <end position="355"/>
    </location>
</feature>
<feature type="transmembrane region" description="Helical" evidence="7">
    <location>
        <begin position="189"/>
        <end position="209"/>
    </location>
</feature>
<feature type="transmembrane region" description="Helical" evidence="7">
    <location>
        <begin position="425"/>
        <end position="446"/>
    </location>
</feature>
<keyword evidence="5 7" id="KW-0472">Membrane</keyword>
<dbReference type="OrthoDB" id="1935484at2759"/>
<evidence type="ECO:0000313" key="9">
    <source>
        <dbReference type="EMBL" id="KIR45270.1"/>
    </source>
</evidence>
<gene>
    <name evidence="9" type="ORF">I312_05603</name>
</gene>
<evidence type="ECO:0000256" key="1">
    <source>
        <dbReference type="ARBA" id="ARBA00004141"/>
    </source>
</evidence>
<name>A0A0D0VK23_CRYGA</name>
<sequence>MASSPVPVHSIDGGYSRPQSDISSNEKYEPDKAEYTSTSIITTKDWTDAEEKRVVLKLDLTVMALLVFGFFCFQLERGNVANAVSSTLFKDVGITQNQYNTGQGLLYLGIVLLEVPSQMVVQRIGPRKWLTFQVLAFGLVATFQMFINSYGSFLATRILLGICECGYIPGALYTISTFYKRSELGGRNAILFIGNVLVSGVGGLMASGILRLHGALKPWQYLFLIEGSLSIFCFFVFLTFLPDSPQNPFPLLFKRLTLFTPREREIILARVIIDDEHKLDSHRPLTRQEIFGTLGNWRNYPHVIAAISLISTTAAMGQYLPTLIKGFGFDTIKANALSSVGGWISLVLMITYGFASDRFKNKGPIVILACFPYLILWIAFQSESSTSNRWAKYVTLTLTSGYSVCWHPLNATWLSLNQKTPQQRAIAMAMFIMAANLGGLVGSQLLRANDAPTYPIGFRVTVCLAAFGNACVIFQHFQYRWSNKRNEQKIARGEKLRGDRVAVKGKEKMGWSKFWGVAWAMVMFSG</sequence>
<dbReference type="AlphaFoldDB" id="A0A0D0VK23"/>
<feature type="domain" description="Major facilitator superfamily (MFS) profile" evidence="8">
    <location>
        <begin position="62"/>
        <end position="480"/>
    </location>
</feature>
<organism evidence="9">
    <name type="scientific">Cryptococcus bacillisporus CA1280</name>
    <dbReference type="NCBI Taxonomy" id="1296109"/>
    <lineage>
        <taxon>Eukaryota</taxon>
        <taxon>Fungi</taxon>
        <taxon>Dikarya</taxon>
        <taxon>Basidiomycota</taxon>
        <taxon>Agaricomycotina</taxon>
        <taxon>Tremellomycetes</taxon>
        <taxon>Tremellales</taxon>
        <taxon>Cryptococcaceae</taxon>
        <taxon>Cryptococcus</taxon>
        <taxon>Cryptococcus gattii species complex</taxon>
    </lineage>
</organism>
<feature type="transmembrane region" description="Helical" evidence="7">
    <location>
        <begin position="303"/>
        <end position="324"/>
    </location>
</feature>
<protein>
    <submittedName>
        <fullName evidence="9">Alternative sulfate transporter</fullName>
    </submittedName>
</protein>
<dbReference type="FunFam" id="1.20.1250.20:FF:000589">
    <property type="entry name" value="Unplaced genomic scaffold supercont1.136, whole genome shotgun sequence"/>
    <property type="match status" value="1"/>
</dbReference>
<dbReference type="PROSITE" id="PS50850">
    <property type="entry name" value="MFS"/>
    <property type="match status" value="1"/>
</dbReference>
<feature type="region of interest" description="Disordered" evidence="6">
    <location>
        <begin position="1"/>
        <end position="31"/>
    </location>
</feature>
<feature type="transmembrane region" description="Helical" evidence="7">
    <location>
        <begin position="458"/>
        <end position="477"/>
    </location>
</feature>
<evidence type="ECO:0000256" key="3">
    <source>
        <dbReference type="ARBA" id="ARBA00022692"/>
    </source>
</evidence>
<dbReference type="SUPFAM" id="SSF103473">
    <property type="entry name" value="MFS general substrate transporter"/>
    <property type="match status" value="1"/>
</dbReference>
<evidence type="ECO:0000256" key="7">
    <source>
        <dbReference type="SAM" id="Phobius"/>
    </source>
</evidence>
<dbReference type="Pfam" id="PF07690">
    <property type="entry name" value="MFS_1"/>
    <property type="match status" value="1"/>
</dbReference>
<reference evidence="9" key="1">
    <citation type="submission" date="2015-01" db="EMBL/GenBank/DDBJ databases">
        <title>The Genome Sequence of Cryptococcus gattii CA1280.</title>
        <authorList>
            <consortium name="The Broad Institute Genomics Platform"/>
            <person name="Cuomo C."/>
            <person name="Litvintseva A."/>
            <person name="Chen Y."/>
            <person name="Heitman J."/>
            <person name="Sun S."/>
            <person name="Springer D."/>
            <person name="Dromer F."/>
            <person name="Young S."/>
            <person name="Zeng Q."/>
            <person name="Gargeya S."/>
            <person name="Abouelleil A."/>
            <person name="Alvarado L."/>
            <person name="Chapman S.B."/>
            <person name="Gainer-Dewar J."/>
            <person name="Goldberg J."/>
            <person name="Griggs A."/>
            <person name="Gujja S."/>
            <person name="Hansen M."/>
            <person name="Howarth C."/>
            <person name="Imamovic A."/>
            <person name="Larimer J."/>
            <person name="Murphy C."/>
            <person name="Naylor J."/>
            <person name="Pearson M."/>
            <person name="Priest M."/>
            <person name="Roberts A."/>
            <person name="Saif S."/>
            <person name="Shea T."/>
            <person name="Sykes S."/>
            <person name="Wortman J."/>
            <person name="Nusbaum C."/>
            <person name="Birren B."/>
        </authorList>
    </citation>
    <scope>NUCLEOTIDE SEQUENCE [LARGE SCALE GENOMIC DNA]</scope>
    <source>
        <strain evidence="9">CA1280</strain>
    </source>
</reference>
<evidence type="ECO:0000256" key="2">
    <source>
        <dbReference type="ARBA" id="ARBA00022448"/>
    </source>
</evidence>
<evidence type="ECO:0000259" key="8">
    <source>
        <dbReference type="PROSITE" id="PS50850"/>
    </source>
</evidence>
<dbReference type="PANTHER" id="PTHR43791:SF32">
    <property type="entry name" value="MAJOR FACILITATOR SUPERFAMILY (MFS) PROFILE DOMAIN-CONTAINING PROTEIN"/>
    <property type="match status" value="1"/>
</dbReference>
<keyword evidence="3 7" id="KW-0812">Transmembrane</keyword>
<feature type="transmembrane region" description="Helical" evidence="7">
    <location>
        <begin position="129"/>
        <end position="147"/>
    </location>
</feature>
<dbReference type="EMBL" id="KN847990">
    <property type="protein sequence ID" value="KIR45270.1"/>
    <property type="molecule type" value="Genomic_DNA"/>
</dbReference>
<evidence type="ECO:0000256" key="4">
    <source>
        <dbReference type="ARBA" id="ARBA00022989"/>
    </source>
</evidence>
<dbReference type="InterPro" id="IPR020846">
    <property type="entry name" value="MFS_dom"/>
</dbReference>
<keyword evidence="2" id="KW-0813">Transport</keyword>
<dbReference type="PANTHER" id="PTHR43791">
    <property type="entry name" value="PERMEASE-RELATED"/>
    <property type="match status" value="1"/>
</dbReference>
<comment type="subcellular location">
    <subcellularLocation>
        <location evidence="1">Membrane</location>
        <topology evidence="1">Multi-pass membrane protein</topology>
    </subcellularLocation>
</comment>
<evidence type="ECO:0000256" key="5">
    <source>
        <dbReference type="ARBA" id="ARBA00023136"/>
    </source>
</evidence>
<keyword evidence="4 7" id="KW-1133">Transmembrane helix</keyword>
<evidence type="ECO:0000256" key="6">
    <source>
        <dbReference type="SAM" id="MobiDB-lite"/>
    </source>
</evidence>
<feature type="transmembrane region" description="Helical" evidence="7">
    <location>
        <begin position="361"/>
        <end position="380"/>
    </location>
</feature>
<dbReference type="Gene3D" id="1.20.1250.20">
    <property type="entry name" value="MFS general substrate transporter like domains"/>
    <property type="match status" value="2"/>
</dbReference>
<dbReference type="GO" id="GO:0022857">
    <property type="term" value="F:transmembrane transporter activity"/>
    <property type="evidence" value="ECO:0007669"/>
    <property type="project" value="InterPro"/>
</dbReference>
<feature type="transmembrane region" description="Helical" evidence="7">
    <location>
        <begin position="54"/>
        <end position="73"/>
    </location>
</feature>
<dbReference type="FunFam" id="1.20.1250.20:FF:000516">
    <property type="entry name" value="Alternative sulfate transporter"/>
    <property type="match status" value="1"/>
</dbReference>
<dbReference type="InterPro" id="IPR036259">
    <property type="entry name" value="MFS_trans_sf"/>
</dbReference>
<accession>A0A0D0VK23</accession>
<dbReference type="GO" id="GO:0016020">
    <property type="term" value="C:membrane"/>
    <property type="evidence" value="ECO:0007669"/>
    <property type="project" value="UniProtKB-SubCell"/>
</dbReference>
<feature type="transmembrane region" description="Helical" evidence="7">
    <location>
        <begin position="221"/>
        <end position="241"/>
    </location>
</feature>
<proteinExistence type="predicted"/>
<dbReference type="InterPro" id="IPR011701">
    <property type="entry name" value="MFS"/>
</dbReference>